<evidence type="ECO:0000256" key="2">
    <source>
        <dbReference type="ARBA" id="ARBA00022448"/>
    </source>
</evidence>
<feature type="region of interest" description="Disordered" evidence="9">
    <location>
        <begin position="1"/>
        <end position="28"/>
    </location>
</feature>
<keyword evidence="6 13" id="KW-0067">ATP-binding</keyword>
<feature type="transmembrane region" description="Helical" evidence="10">
    <location>
        <begin position="44"/>
        <end position="64"/>
    </location>
</feature>
<dbReference type="GO" id="GO:0005886">
    <property type="term" value="C:plasma membrane"/>
    <property type="evidence" value="ECO:0007669"/>
    <property type="project" value="UniProtKB-SubCell"/>
</dbReference>
<reference evidence="13 14" key="1">
    <citation type="submission" date="2016-10" db="EMBL/GenBank/DDBJ databases">
        <authorList>
            <person name="de Groot N.N."/>
        </authorList>
    </citation>
    <scope>NUCLEOTIDE SEQUENCE [LARGE SCALE GENOMIC DNA]</scope>
    <source>
        <strain evidence="13 14">DSM 15695</strain>
    </source>
</reference>
<dbReference type="EMBL" id="FOEN01000001">
    <property type="protein sequence ID" value="SEP67463.1"/>
    <property type="molecule type" value="Genomic_DNA"/>
</dbReference>
<name>A0A1H8ZT79_9LACT</name>
<dbReference type="Pfam" id="PF00005">
    <property type="entry name" value="ABC_tran"/>
    <property type="match status" value="1"/>
</dbReference>
<dbReference type="InterPro" id="IPR039421">
    <property type="entry name" value="Type_1_exporter"/>
</dbReference>
<feature type="transmembrane region" description="Helical" evidence="10">
    <location>
        <begin position="281"/>
        <end position="306"/>
    </location>
</feature>
<feature type="transmembrane region" description="Helical" evidence="10">
    <location>
        <begin position="198"/>
        <end position="219"/>
    </location>
</feature>
<evidence type="ECO:0000256" key="7">
    <source>
        <dbReference type="ARBA" id="ARBA00022989"/>
    </source>
</evidence>
<dbReference type="InterPro" id="IPR011527">
    <property type="entry name" value="ABC1_TM_dom"/>
</dbReference>
<dbReference type="STRING" id="89093.SAMN04488558_101325"/>
<dbReference type="SMART" id="SM00382">
    <property type="entry name" value="AAA"/>
    <property type="match status" value="1"/>
</dbReference>
<evidence type="ECO:0000256" key="3">
    <source>
        <dbReference type="ARBA" id="ARBA00022475"/>
    </source>
</evidence>
<dbReference type="RefSeq" id="WP_092570097.1">
    <property type="nucleotide sequence ID" value="NZ_CALUDV010000020.1"/>
</dbReference>
<keyword evidence="7 10" id="KW-1133">Transmembrane helix</keyword>
<keyword evidence="3" id="KW-1003">Cell membrane</keyword>
<evidence type="ECO:0000259" key="11">
    <source>
        <dbReference type="PROSITE" id="PS50893"/>
    </source>
</evidence>
<dbReference type="PROSITE" id="PS50929">
    <property type="entry name" value="ABC_TM1F"/>
    <property type="match status" value="1"/>
</dbReference>
<dbReference type="PANTHER" id="PTHR43394">
    <property type="entry name" value="ATP-DEPENDENT PERMEASE MDL1, MITOCHONDRIAL"/>
    <property type="match status" value="1"/>
</dbReference>
<keyword evidence="2" id="KW-0813">Transport</keyword>
<dbReference type="PROSITE" id="PS00211">
    <property type="entry name" value="ABC_TRANSPORTER_1"/>
    <property type="match status" value="1"/>
</dbReference>
<keyword evidence="14" id="KW-1185">Reference proteome</keyword>
<dbReference type="InterPro" id="IPR003439">
    <property type="entry name" value="ABC_transporter-like_ATP-bd"/>
</dbReference>
<comment type="subcellular location">
    <subcellularLocation>
        <location evidence="1">Cell membrane</location>
        <topology evidence="1">Multi-pass membrane protein</topology>
    </subcellularLocation>
</comment>
<keyword evidence="4 10" id="KW-0812">Transmembrane</keyword>
<dbReference type="OrthoDB" id="9770415at2"/>
<dbReference type="InterPro" id="IPR036640">
    <property type="entry name" value="ABC1_TM_sf"/>
</dbReference>
<dbReference type="PROSITE" id="PS50893">
    <property type="entry name" value="ABC_TRANSPORTER_2"/>
    <property type="match status" value="1"/>
</dbReference>
<evidence type="ECO:0000313" key="13">
    <source>
        <dbReference type="EMBL" id="SEP67463.1"/>
    </source>
</evidence>
<sequence>MAQEENKNQQSQAGRPGRPALGSVEKPKNFSKSMGKILHEIMKYPASFAVVIVTALLSTVFSIVGPKELGKAITELFKGLMLKIQGQGDINFDNVGRILLFVLALYVISSIFGMVQGYIMSTITQDITFKLRQRMIDKINRMPMAYFESRPYGEVLSRISNDIDTLSNGMNQSITTLITSIVTMLGILYMMLTISWQMTLIALIMIPLSMGVLASLMKFSQQYFKQQQKSLGVINGQIEENIAGQTIVRAFNQKHKVLSDFNLENESLKESAWKSQFFSGLMFPIMDFISNLGYVGVVISGVYFALHGQISVGDIQAFTQYVNRFTQPMGQMAQVVTMLQSMAAAGERVYELLEEEEEVASSANKLPLEDVEGHISFDHIQFAYNPGQTIIHNFSAEIQPGQKVALVGPTGAGKSTIVKLLMRFYEVNQGQISLDQHNILDYDRESYRQAIAMVLQDTWLFKGSIRENIRYGRLDASDEEVQAAAQQARAHHFIEALPNGYDFEINEEATNISQGQKQLLTIARAILADRPVLILDEATSSVDTRTEVLIQEAMDELMMGRTSFIIAHRLSTIRNADLILYMEKGDIIEQGSHQELMALNGKYKNLYQSQFINTEGVD</sequence>
<dbReference type="FunFam" id="3.40.50.300:FF:000287">
    <property type="entry name" value="Multidrug ABC transporter ATP-binding protein"/>
    <property type="match status" value="1"/>
</dbReference>
<dbReference type="CDD" id="cd03254">
    <property type="entry name" value="ABCC_Glucan_exporter_like"/>
    <property type="match status" value="1"/>
</dbReference>
<accession>A0A1H8ZT79</accession>
<dbReference type="Pfam" id="PF00664">
    <property type="entry name" value="ABC_membrane"/>
    <property type="match status" value="1"/>
</dbReference>
<organism evidence="13 14">
    <name type="scientific">Ignavigranum ruoffiae</name>
    <dbReference type="NCBI Taxonomy" id="89093"/>
    <lineage>
        <taxon>Bacteria</taxon>
        <taxon>Bacillati</taxon>
        <taxon>Bacillota</taxon>
        <taxon>Bacilli</taxon>
        <taxon>Lactobacillales</taxon>
        <taxon>Aerococcaceae</taxon>
        <taxon>Ignavigranum</taxon>
    </lineage>
</organism>
<evidence type="ECO:0000256" key="4">
    <source>
        <dbReference type="ARBA" id="ARBA00022692"/>
    </source>
</evidence>
<dbReference type="PANTHER" id="PTHR43394:SF1">
    <property type="entry name" value="ATP-BINDING CASSETTE SUB-FAMILY B MEMBER 10, MITOCHONDRIAL"/>
    <property type="match status" value="1"/>
</dbReference>
<dbReference type="GO" id="GO:0005524">
    <property type="term" value="F:ATP binding"/>
    <property type="evidence" value="ECO:0007669"/>
    <property type="project" value="UniProtKB-KW"/>
</dbReference>
<keyword evidence="5" id="KW-0547">Nucleotide-binding</keyword>
<evidence type="ECO:0000256" key="1">
    <source>
        <dbReference type="ARBA" id="ARBA00004651"/>
    </source>
</evidence>
<evidence type="ECO:0000256" key="8">
    <source>
        <dbReference type="ARBA" id="ARBA00023136"/>
    </source>
</evidence>
<evidence type="ECO:0000256" key="6">
    <source>
        <dbReference type="ARBA" id="ARBA00022840"/>
    </source>
</evidence>
<evidence type="ECO:0000256" key="5">
    <source>
        <dbReference type="ARBA" id="ARBA00022741"/>
    </source>
</evidence>
<protein>
    <submittedName>
        <fullName evidence="13">ATP-binding cassette, subfamily B</fullName>
    </submittedName>
</protein>
<dbReference type="InterPro" id="IPR017871">
    <property type="entry name" value="ABC_transporter-like_CS"/>
</dbReference>
<proteinExistence type="predicted"/>
<dbReference type="FunFam" id="1.20.1560.10:FF:000011">
    <property type="entry name" value="Multidrug ABC transporter ATP-binding protein"/>
    <property type="match status" value="1"/>
</dbReference>
<evidence type="ECO:0000256" key="9">
    <source>
        <dbReference type="SAM" id="MobiDB-lite"/>
    </source>
</evidence>
<dbReference type="GO" id="GO:0016887">
    <property type="term" value="F:ATP hydrolysis activity"/>
    <property type="evidence" value="ECO:0007669"/>
    <property type="project" value="InterPro"/>
</dbReference>
<evidence type="ECO:0000256" key="10">
    <source>
        <dbReference type="SAM" id="Phobius"/>
    </source>
</evidence>
<dbReference type="CDD" id="cd18547">
    <property type="entry name" value="ABC_6TM_Tm288_like"/>
    <property type="match status" value="1"/>
</dbReference>
<dbReference type="InterPro" id="IPR003593">
    <property type="entry name" value="AAA+_ATPase"/>
</dbReference>
<dbReference type="Gene3D" id="3.40.50.300">
    <property type="entry name" value="P-loop containing nucleotide triphosphate hydrolases"/>
    <property type="match status" value="1"/>
</dbReference>
<dbReference type="SUPFAM" id="SSF90123">
    <property type="entry name" value="ABC transporter transmembrane region"/>
    <property type="match status" value="1"/>
</dbReference>
<gene>
    <name evidence="13" type="ORF">SAMN04488558_101325</name>
</gene>
<dbReference type="GO" id="GO:0015421">
    <property type="term" value="F:ABC-type oligopeptide transporter activity"/>
    <property type="evidence" value="ECO:0007669"/>
    <property type="project" value="TreeGrafter"/>
</dbReference>
<dbReference type="InterPro" id="IPR027417">
    <property type="entry name" value="P-loop_NTPase"/>
</dbReference>
<evidence type="ECO:0000313" key="14">
    <source>
        <dbReference type="Proteomes" id="UP000198833"/>
    </source>
</evidence>
<dbReference type="AlphaFoldDB" id="A0A1H8ZT79"/>
<dbReference type="Gene3D" id="1.20.1560.10">
    <property type="entry name" value="ABC transporter type 1, transmembrane domain"/>
    <property type="match status" value="1"/>
</dbReference>
<dbReference type="Proteomes" id="UP000198833">
    <property type="component" value="Unassembled WGS sequence"/>
</dbReference>
<feature type="domain" description="ABC transporter" evidence="11">
    <location>
        <begin position="375"/>
        <end position="609"/>
    </location>
</feature>
<feature type="domain" description="ABC transmembrane type-1" evidence="12">
    <location>
        <begin position="49"/>
        <end position="341"/>
    </location>
</feature>
<evidence type="ECO:0000259" key="12">
    <source>
        <dbReference type="PROSITE" id="PS50929"/>
    </source>
</evidence>
<feature type="transmembrane region" description="Helical" evidence="10">
    <location>
        <begin position="98"/>
        <end position="120"/>
    </location>
</feature>
<dbReference type="SUPFAM" id="SSF52540">
    <property type="entry name" value="P-loop containing nucleoside triphosphate hydrolases"/>
    <property type="match status" value="1"/>
</dbReference>
<feature type="transmembrane region" description="Helical" evidence="10">
    <location>
        <begin position="174"/>
        <end position="192"/>
    </location>
</feature>
<keyword evidence="8 10" id="KW-0472">Membrane</keyword>